<evidence type="ECO:0000256" key="1">
    <source>
        <dbReference type="ARBA" id="ARBA00004651"/>
    </source>
</evidence>
<feature type="transmembrane region" description="Helical" evidence="7">
    <location>
        <begin position="12"/>
        <end position="32"/>
    </location>
</feature>
<sequence>MSPWPLENLAPILVLVMAFCEAIVLIGLFVPLTPLLLALGGGIAAGAFAPEILVWAVLGAFLGNLASYCLGQRLKAKKRGLPRLPSRVVERVELLFERHGAAAIVLSRYLGPPATIAPFLAGWSGLSWTRFLLANLVASLTWPPAMALIGYAATLGWRWAPIG</sequence>
<dbReference type="EMBL" id="QDKQ01000069">
    <property type="protein sequence ID" value="PVM83412.1"/>
    <property type="molecule type" value="Genomic_DNA"/>
</dbReference>
<dbReference type="PANTHER" id="PTHR30353">
    <property type="entry name" value="INNER MEMBRANE PROTEIN DEDA-RELATED"/>
    <property type="match status" value="1"/>
</dbReference>
<evidence type="ECO:0000256" key="3">
    <source>
        <dbReference type="ARBA" id="ARBA00022475"/>
    </source>
</evidence>
<protein>
    <submittedName>
        <fullName evidence="9">DedA protein</fullName>
    </submittedName>
</protein>
<accession>A0A2T9JI97</accession>
<dbReference type="PANTHER" id="PTHR30353:SF15">
    <property type="entry name" value="INNER MEMBRANE PROTEIN YABI"/>
    <property type="match status" value="1"/>
</dbReference>
<dbReference type="InterPro" id="IPR032816">
    <property type="entry name" value="VTT_dom"/>
</dbReference>
<evidence type="ECO:0000256" key="5">
    <source>
        <dbReference type="ARBA" id="ARBA00022989"/>
    </source>
</evidence>
<keyword evidence="3 7" id="KW-1003">Cell membrane</keyword>
<feature type="transmembrane region" description="Helical" evidence="7">
    <location>
        <begin position="131"/>
        <end position="153"/>
    </location>
</feature>
<dbReference type="GO" id="GO:0005886">
    <property type="term" value="C:plasma membrane"/>
    <property type="evidence" value="ECO:0007669"/>
    <property type="project" value="UniProtKB-SubCell"/>
</dbReference>
<comment type="caution">
    <text evidence="7">Lacks conserved residue(s) required for the propagation of feature annotation.</text>
</comment>
<comment type="caution">
    <text evidence="9">The sequence shown here is derived from an EMBL/GenBank/DDBJ whole genome shotgun (WGS) entry which is preliminary data.</text>
</comment>
<gene>
    <name evidence="9" type="ORF">DDF67_20975</name>
</gene>
<keyword evidence="4 7" id="KW-0812">Transmembrane</keyword>
<evidence type="ECO:0000259" key="8">
    <source>
        <dbReference type="Pfam" id="PF09335"/>
    </source>
</evidence>
<evidence type="ECO:0000256" key="6">
    <source>
        <dbReference type="ARBA" id="ARBA00023136"/>
    </source>
</evidence>
<dbReference type="RefSeq" id="WP_109102763.1">
    <property type="nucleotide sequence ID" value="NZ_QDKQ01000069.1"/>
</dbReference>
<comment type="subcellular location">
    <subcellularLocation>
        <location evidence="1 7">Cell membrane</location>
        <topology evidence="1 7">Multi-pass membrane protein</topology>
    </subcellularLocation>
</comment>
<dbReference type="Pfam" id="PF09335">
    <property type="entry name" value="VTT_dom"/>
    <property type="match status" value="1"/>
</dbReference>
<dbReference type="OrthoDB" id="9801622at2"/>
<dbReference type="Proteomes" id="UP000245073">
    <property type="component" value="Unassembled WGS sequence"/>
</dbReference>
<reference evidence="9 10" key="1">
    <citation type="submission" date="2018-04" db="EMBL/GenBank/DDBJ databases">
        <title>The genome sequence of Caulobacter sp. 744.</title>
        <authorList>
            <person name="Gao J."/>
            <person name="Sun J."/>
        </authorList>
    </citation>
    <scope>NUCLEOTIDE SEQUENCE [LARGE SCALE GENOMIC DNA]</scope>
    <source>
        <strain evidence="9 10">774</strain>
    </source>
</reference>
<keyword evidence="6 7" id="KW-0472">Membrane</keyword>
<dbReference type="InterPro" id="IPR032818">
    <property type="entry name" value="DedA-like"/>
</dbReference>
<evidence type="ECO:0000313" key="10">
    <source>
        <dbReference type="Proteomes" id="UP000245073"/>
    </source>
</evidence>
<proteinExistence type="inferred from homology"/>
<comment type="similarity">
    <text evidence="2 7">Belongs to the DedA family.</text>
</comment>
<name>A0A2T9JI97_9CAUL</name>
<dbReference type="AlphaFoldDB" id="A0A2T9JI97"/>
<organism evidence="9 10">
    <name type="scientific">Caulobacter endophyticus</name>
    <dbReference type="NCBI Taxonomy" id="2172652"/>
    <lineage>
        <taxon>Bacteria</taxon>
        <taxon>Pseudomonadati</taxon>
        <taxon>Pseudomonadota</taxon>
        <taxon>Alphaproteobacteria</taxon>
        <taxon>Caulobacterales</taxon>
        <taxon>Caulobacteraceae</taxon>
        <taxon>Caulobacter</taxon>
    </lineage>
</organism>
<keyword evidence="10" id="KW-1185">Reference proteome</keyword>
<evidence type="ECO:0000313" key="9">
    <source>
        <dbReference type="EMBL" id="PVM83412.1"/>
    </source>
</evidence>
<evidence type="ECO:0000256" key="2">
    <source>
        <dbReference type="ARBA" id="ARBA00010792"/>
    </source>
</evidence>
<keyword evidence="5 7" id="KW-1133">Transmembrane helix</keyword>
<feature type="domain" description="VTT" evidence="8">
    <location>
        <begin position="35"/>
        <end position="151"/>
    </location>
</feature>
<evidence type="ECO:0000256" key="7">
    <source>
        <dbReference type="RuleBase" id="RU367016"/>
    </source>
</evidence>
<evidence type="ECO:0000256" key="4">
    <source>
        <dbReference type="ARBA" id="ARBA00022692"/>
    </source>
</evidence>